<feature type="transmembrane region" description="Helical" evidence="3">
    <location>
        <begin position="421"/>
        <end position="441"/>
    </location>
</feature>
<dbReference type="GO" id="GO:0004713">
    <property type="term" value="F:protein tyrosine kinase activity"/>
    <property type="evidence" value="ECO:0007669"/>
    <property type="project" value="TreeGrafter"/>
</dbReference>
<keyword evidence="3" id="KW-1133">Transmembrane helix</keyword>
<feature type="transmembrane region" description="Helical" evidence="3">
    <location>
        <begin position="477"/>
        <end position="501"/>
    </location>
</feature>
<gene>
    <name evidence="4" type="primary">smc_5</name>
    <name evidence="4" type="ORF">KBTEX_02593</name>
</gene>
<evidence type="ECO:0000256" key="1">
    <source>
        <dbReference type="SAM" id="Coils"/>
    </source>
</evidence>
<feature type="region of interest" description="Disordered" evidence="2">
    <location>
        <begin position="294"/>
        <end position="313"/>
    </location>
</feature>
<dbReference type="Gene3D" id="1.10.287.1490">
    <property type="match status" value="1"/>
</dbReference>
<evidence type="ECO:0000256" key="3">
    <source>
        <dbReference type="SAM" id="Phobius"/>
    </source>
</evidence>
<dbReference type="AlphaFoldDB" id="A0A5B8RFE7"/>
<dbReference type="EMBL" id="MN079133">
    <property type="protein sequence ID" value="QEA06262.1"/>
    <property type="molecule type" value="Genomic_DNA"/>
</dbReference>
<reference evidence="4" key="1">
    <citation type="submission" date="2019-06" db="EMBL/GenBank/DDBJ databases">
        <authorList>
            <person name="Murdoch R.W."/>
            <person name="Fathepure B."/>
        </authorList>
    </citation>
    <scope>NUCLEOTIDE SEQUENCE</scope>
</reference>
<evidence type="ECO:0000256" key="2">
    <source>
        <dbReference type="SAM" id="MobiDB-lite"/>
    </source>
</evidence>
<protein>
    <submittedName>
        <fullName evidence="4">Chromosome partition protein Smc</fullName>
    </submittedName>
</protein>
<dbReference type="GO" id="GO:0005886">
    <property type="term" value="C:plasma membrane"/>
    <property type="evidence" value="ECO:0007669"/>
    <property type="project" value="TreeGrafter"/>
</dbReference>
<sequence length="507" mass="56790">MNGPIDQILRLVLAEGVRRKWAVLAVFLSLLVVGTLVTFVWPRSFTSSVTLFVEEQSIIDPLMEGRAVRPDLTSQAQNAREVIYGRTLLTRVLTDAGEVGDDTPPLAVEQAAERLRDRIEVTTPGENLIRIAYSDHDAEHAFQVTKLIAEAFRQEMLANQRAESNAAFRFIDAQVRRYEGQLRTTQEQIDALRKRYPVVEVNAAEQVGARMGELRRTIDTLEQSLREAMVREASLQRQLSGEVQVSAVLSRADQYRARIAELEGRLEQLRLNYHDTYPDIVQLRDQISALRAKAQEAAAEPEGQQGPSVSLRGNPVYQDLQQSLYEVRTEAATIRARLSDARQRYADATGQAEEVQALQGQMDQLTRDYAVNQDIYQDLLRRRENARVSMNLDNQGEGLTLRVHEPAFLPQRPDGPRTRHFTVATVLVGATVPAGLLLVLVGMSPRVHMPEQLPELYRMAVVGRLPRYRTAAERRRGFLSLSIAGLLAVFGVIVLLAVMLARAEGGL</sequence>
<proteinExistence type="predicted"/>
<keyword evidence="3" id="KW-0812">Transmembrane</keyword>
<accession>A0A5B8RFE7</accession>
<evidence type="ECO:0000313" key="4">
    <source>
        <dbReference type="EMBL" id="QEA06262.1"/>
    </source>
</evidence>
<keyword evidence="3" id="KW-0472">Membrane</keyword>
<feature type="coiled-coil region" evidence="1">
    <location>
        <begin position="338"/>
        <end position="368"/>
    </location>
</feature>
<dbReference type="NCBIfam" id="TIGR03007">
    <property type="entry name" value="pepcterm_ChnLen"/>
    <property type="match status" value="1"/>
</dbReference>
<dbReference type="InterPro" id="IPR014345">
    <property type="entry name" value="XrtA_polysacc_chain"/>
</dbReference>
<name>A0A5B8RFE7_9ZZZZ</name>
<feature type="compositionally biased region" description="Low complexity" evidence="2">
    <location>
        <begin position="295"/>
        <end position="307"/>
    </location>
</feature>
<dbReference type="PANTHER" id="PTHR32309">
    <property type="entry name" value="TYROSINE-PROTEIN KINASE"/>
    <property type="match status" value="1"/>
</dbReference>
<organism evidence="4">
    <name type="scientific">uncultured organism</name>
    <dbReference type="NCBI Taxonomy" id="155900"/>
    <lineage>
        <taxon>unclassified sequences</taxon>
        <taxon>environmental samples</taxon>
    </lineage>
</organism>
<keyword evidence="1" id="KW-0175">Coiled coil</keyword>
<dbReference type="PANTHER" id="PTHR32309:SF13">
    <property type="entry name" value="FERRIC ENTEROBACTIN TRANSPORT PROTEIN FEPE"/>
    <property type="match status" value="1"/>
</dbReference>
<dbReference type="InterPro" id="IPR050445">
    <property type="entry name" value="Bact_polysacc_biosynth/exp"/>
</dbReference>
<feature type="transmembrane region" description="Helical" evidence="3">
    <location>
        <begin position="21"/>
        <end position="41"/>
    </location>
</feature>